<feature type="domain" description="VOC" evidence="1">
    <location>
        <begin position="3"/>
        <end position="125"/>
    </location>
</feature>
<dbReference type="PROSITE" id="PS51819">
    <property type="entry name" value="VOC"/>
    <property type="match status" value="1"/>
</dbReference>
<dbReference type="InterPro" id="IPR004360">
    <property type="entry name" value="Glyas_Fos-R_dOase_dom"/>
</dbReference>
<evidence type="ECO:0000259" key="1">
    <source>
        <dbReference type="PROSITE" id="PS51819"/>
    </source>
</evidence>
<keyword evidence="3" id="KW-1185">Reference proteome</keyword>
<sequence>MLKTNKAFSSFSVNDLAQAKDFYNNVLHLDVQDKNGWLELRVSGDTRILVYPKPNHTPASFTVLNFPVDDIVRSVADMKQEGVAFERYDDPGFKTDEDNIARHDGGPHMAWFTDPAGNIMSLMQDK</sequence>
<dbReference type="InterPro" id="IPR037523">
    <property type="entry name" value="VOC_core"/>
</dbReference>
<evidence type="ECO:0000313" key="2">
    <source>
        <dbReference type="EMBL" id="MBL0744606.1"/>
    </source>
</evidence>
<dbReference type="InterPro" id="IPR029068">
    <property type="entry name" value="Glyas_Bleomycin-R_OHBP_Dase"/>
</dbReference>
<dbReference type="SUPFAM" id="SSF54593">
    <property type="entry name" value="Glyoxalase/Bleomycin resistance protein/Dihydroxybiphenyl dioxygenase"/>
    <property type="match status" value="1"/>
</dbReference>
<protein>
    <submittedName>
        <fullName evidence="2">VOC family protein</fullName>
    </submittedName>
</protein>
<comment type="caution">
    <text evidence="2">The sequence shown here is derived from an EMBL/GenBank/DDBJ whole genome shotgun (WGS) entry which is preliminary data.</text>
</comment>
<dbReference type="Proteomes" id="UP000613030">
    <property type="component" value="Unassembled WGS sequence"/>
</dbReference>
<proteinExistence type="predicted"/>
<organism evidence="2 3">
    <name type="scientific">Chryseolinea lacunae</name>
    <dbReference type="NCBI Taxonomy" id="2801331"/>
    <lineage>
        <taxon>Bacteria</taxon>
        <taxon>Pseudomonadati</taxon>
        <taxon>Bacteroidota</taxon>
        <taxon>Cytophagia</taxon>
        <taxon>Cytophagales</taxon>
        <taxon>Fulvivirgaceae</taxon>
        <taxon>Chryseolinea</taxon>
    </lineage>
</organism>
<evidence type="ECO:0000313" key="3">
    <source>
        <dbReference type="Proteomes" id="UP000613030"/>
    </source>
</evidence>
<accession>A0ABS1L247</accession>
<name>A0ABS1L247_9BACT</name>
<dbReference type="Gene3D" id="3.10.180.10">
    <property type="entry name" value="2,3-Dihydroxybiphenyl 1,2-Dioxygenase, domain 1"/>
    <property type="match status" value="1"/>
</dbReference>
<gene>
    <name evidence="2" type="ORF">JI741_25455</name>
</gene>
<dbReference type="Pfam" id="PF00903">
    <property type="entry name" value="Glyoxalase"/>
    <property type="match status" value="1"/>
</dbReference>
<reference evidence="2 3" key="1">
    <citation type="submission" date="2021-01" db="EMBL/GenBank/DDBJ databases">
        <title>Chryseolinea sp. Jin1 Genome sequencing and assembly.</title>
        <authorList>
            <person name="Kim I."/>
        </authorList>
    </citation>
    <scope>NUCLEOTIDE SEQUENCE [LARGE SCALE GENOMIC DNA]</scope>
    <source>
        <strain evidence="2 3">Jin1</strain>
    </source>
</reference>
<dbReference type="RefSeq" id="WP_202014312.1">
    <property type="nucleotide sequence ID" value="NZ_JAERRB010000011.1"/>
</dbReference>
<dbReference type="EMBL" id="JAERRB010000011">
    <property type="protein sequence ID" value="MBL0744606.1"/>
    <property type="molecule type" value="Genomic_DNA"/>
</dbReference>